<dbReference type="RefSeq" id="WP_160645806.1">
    <property type="nucleotide sequence ID" value="NZ_SIJB01000020.1"/>
</dbReference>
<protein>
    <submittedName>
        <fullName evidence="1">Uncharacterized protein</fullName>
    </submittedName>
</protein>
<evidence type="ECO:0000313" key="2">
    <source>
        <dbReference type="Proteomes" id="UP000448943"/>
    </source>
</evidence>
<organism evidence="1 2">
    <name type="scientific">Chengkuizengella marina</name>
    <dbReference type="NCBI Taxonomy" id="2507566"/>
    <lineage>
        <taxon>Bacteria</taxon>
        <taxon>Bacillati</taxon>
        <taxon>Bacillota</taxon>
        <taxon>Bacilli</taxon>
        <taxon>Bacillales</taxon>
        <taxon>Paenibacillaceae</taxon>
        <taxon>Chengkuizengella</taxon>
    </lineage>
</organism>
<dbReference type="EMBL" id="SIJB01000020">
    <property type="protein sequence ID" value="NBI29006.1"/>
    <property type="molecule type" value="Genomic_DNA"/>
</dbReference>
<keyword evidence="2" id="KW-1185">Reference proteome</keyword>
<dbReference type="OrthoDB" id="2591282at2"/>
<gene>
    <name evidence="1" type="ORF">ERL59_08545</name>
</gene>
<dbReference type="Proteomes" id="UP000448943">
    <property type="component" value="Unassembled WGS sequence"/>
</dbReference>
<name>A0A6N9Q183_9BACL</name>
<proteinExistence type="predicted"/>
<accession>A0A6N9Q183</accession>
<reference evidence="1 2" key="1">
    <citation type="submission" date="2019-01" db="EMBL/GenBank/DDBJ databases">
        <title>Chengkuizengella sp. nov., isolated from deep-sea sediment of East Pacific Ocean.</title>
        <authorList>
            <person name="Yang J."/>
            <person name="Lai Q."/>
            <person name="Shao Z."/>
        </authorList>
    </citation>
    <scope>NUCLEOTIDE SEQUENCE [LARGE SCALE GENOMIC DNA]</scope>
    <source>
        <strain evidence="1 2">YPA3-1-1</strain>
    </source>
</reference>
<sequence length="180" mass="20294">MSNNNSSEQDPMLSPPWVIQSQKIINTIGDDDLVHIEPLKQVSGDYVLKVIVHDEAKAQALNTLIVKEYIYGNVRLLVEIEEGLGRGLKAPSPFIQTPEKIAELVVLALETNQLYKRVIVAKRFDSFIVFPIISAEVIQFFDDDISDFYQNFNGVASNVFQDVMLDTIDQTSVNYSTEKI</sequence>
<comment type="caution">
    <text evidence="1">The sequence shown here is derived from an EMBL/GenBank/DDBJ whole genome shotgun (WGS) entry which is preliminary data.</text>
</comment>
<dbReference type="AlphaFoldDB" id="A0A6N9Q183"/>
<evidence type="ECO:0000313" key="1">
    <source>
        <dbReference type="EMBL" id="NBI29006.1"/>
    </source>
</evidence>